<feature type="region of interest" description="Disordered" evidence="1">
    <location>
        <begin position="1"/>
        <end position="38"/>
    </location>
</feature>
<feature type="compositionally biased region" description="Low complexity" evidence="1">
    <location>
        <begin position="1"/>
        <end position="20"/>
    </location>
</feature>
<feature type="non-terminal residue" evidence="2">
    <location>
        <position position="1"/>
    </location>
</feature>
<gene>
    <name evidence="2" type="ORF">S03H2_71444</name>
</gene>
<accession>X1KLM1</accession>
<dbReference type="EMBL" id="BARU01047819">
    <property type="protein sequence ID" value="GAH91039.1"/>
    <property type="molecule type" value="Genomic_DNA"/>
</dbReference>
<dbReference type="AlphaFoldDB" id="X1KLM1"/>
<feature type="compositionally biased region" description="Basic residues" evidence="1">
    <location>
        <begin position="27"/>
        <end position="38"/>
    </location>
</feature>
<evidence type="ECO:0000256" key="1">
    <source>
        <dbReference type="SAM" id="MobiDB-lite"/>
    </source>
</evidence>
<name>X1KLM1_9ZZZZ</name>
<protein>
    <submittedName>
        <fullName evidence="2">Uncharacterized protein</fullName>
    </submittedName>
</protein>
<sequence length="38" mass="4059">AEPTEPEPVAVAVAEPQTTEPVAEPKKAKRSRAKKSTE</sequence>
<comment type="caution">
    <text evidence="2">The sequence shown here is derived from an EMBL/GenBank/DDBJ whole genome shotgun (WGS) entry which is preliminary data.</text>
</comment>
<reference evidence="2" key="1">
    <citation type="journal article" date="2014" name="Front. Microbiol.">
        <title>High frequency of phylogenetically diverse reductive dehalogenase-homologous genes in deep subseafloor sedimentary metagenomes.</title>
        <authorList>
            <person name="Kawai M."/>
            <person name="Futagami T."/>
            <person name="Toyoda A."/>
            <person name="Takaki Y."/>
            <person name="Nishi S."/>
            <person name="Hori S."/>
            <person name="Arai W."/>
            <person name="Tsubouchi T."/>
            <person name="Morono Y."/>
            <person name="Uchiyama I."/>
            <person name="Ito T."/>
            <person name="Fujiyama A."/>
            <person name="Inagaki F."/>
            <person name="Takami H."/>
        </authorList>
    </citation>
    <scope>NUCLEOTIDE SEQUENCE</scope>
    <source>
        <strain evidence="2">Expedition CK06-06</strain>
    </source>
</reference>
<evidence type="ECO:0000313" key="2">
    <source>
        <dbReference type="EMBL" id="GAH91039.1"/>
    </source>
</evidence>
<organism evidence="2">
    <name type="scientific">marine sediment metagenome</name>
    <dbReference type="NCBI Taxonomy" id="412755"/>
    <lineage>
        <taxon>unclassified sequences</taxon>
        <taxon>metagenomes</taxon>
        <taxon>ecological metagenomes</taxon>
    </lineage>
</organism>
<proteinExistence type="predicted"/>